<sequence>MEHSEICRIKFVPIGSGEAPRFNFDSGEMMVLEEDFISYKDAHEKAKEHLNHWKQNRESVEAKLHDIAGEFDIWEQNTNITNVVGGAVGTVGGTLAAIGLIVAAPVALAGLIIGGAASVTTLVADQLKKDNIKIPRPSALADGAISSASAVGIVGHIFTLASSAEGLARGARSEYARVLREAAEKLKEGREAAMGDFLADYPI</sequence>
<dbReference type="PANTHER" id="PTHR14096">
    <property type="entry name" value="APOLIPOPROTEIN L"/>
    <property type="match status" value="1"/>
</dbReference>
<dbReference type="Pfam" id="PF05461">
    <property type="entry name" value="ApoL"/>
    <property type="match status" value="1"/>
</dbReference>
<dbReference type="GO" id="GO:0008289">
    <property type="term" value="F:lipid binding"/>
    <property type="evidence" value="ECO:0007669"/>
    <property type="project" value="InterPro"/>
</dbReference>
<comment type="similarity">
    <text evidence="1">Belongs to the apolipoprotein L family.</text>
</comment>
<keyword evidence="4" id="KW-1185">Reference proteome</keyword>
<dbReference type="InterPro" id="IPR008405">
    <property type="entry name" value="ApoL"/>
</dbReference>
<feature type="transmembrane region" description="Helical" evidence="2">
    <location>
        <begin position="95"/>
        <end position="124"/>
    </location>
</feature>
<evidence type="ECO:0000256" key="1">
    <source>
        <dbReference type="ARBA" id="ARBA00010090"/>
    </source>
</evidence>
<dbReference type="WBParaSite" id="HPBE_0001258201-mRNA-1">
    <property type="protein sequence ID" value="HPBE_0001258201-mRNA-1"/>
    <property type="gene ID" value="HPBE_0001258201"/>
</dbReference>
<accession>A0A3P8CXM1</accession>
<reference evidence="3 4" key="1">
    <citation type="submission" date="2018-11" db="EMBL/GenBank/DDBJ databases">
        <authorList>
            <consortium name="Pathogen Informatics"/>
        </authorList>
    </citation>
    <scope>NUCLEOTIDE SEQUENCE [LARGE SCALE GENOMIC DNA]</scope>
</reference>
<keyword evidence="2" id="KW-0812">Transmembrane</keyword>
<proteinExistence type="inferred from homology"/>
<dbReference type="GO" id="GO:0042157">
    <property type="term" value="P:lipoprotein metabolic process"/>
    <property type="evidence" value="ECO:0007669"/>
    <property type="project" value="InterPro"/>
</dbReference>
<reference evidence="5" key="2">
    <citation type="submission" date="2019-09" db="UniProtKB">
        <authorList>
            <consortium name="WormBaseParasite"/>
        </authorList>
    </citation>
    <scope>IDENTIFICATION</scope>
</reference>
<evidence type="ECO:0000313" key="5">
    <source>
        <dbReference type="WBParaSite" id="HPBE_0001258201-mRNA-1"/>
    </source>
</evidence>
<keyword evidence="2" id="KW-0472">Membrane</keyword>
<protein>
    <submittedName>
        <fullName evidence="5">DUF4781 domain-containing protein</fullName>
    </submittedName>
</protein>
<evidence type="ECO:0000313" key="3">
    <source>
        <dbReference type="EMBL" id="VDO92798.1"/>
    </source>
</evidence>
<name>A0A3P8CXM1_HELPZ</name>
<evidence type="ECO:0000313" key="4">
    <source>
        <dbReference type="Proteomes" id="UP000050761"/>
    </source>
</evidence>
<dbReference type="GO" id="GO:0016020">
    <property type="term" value="C:membrane"/>
    <property type="evidence" value="ECO:0007669"/>
    <property type="project" value="TreeGrafter"/>
</dbReference>
<dbReference type="EMBL" id="UZAH01027558">
    <property type="protein sequence ID" value="VDO92798.1"/>
    <property type="molecule type" value="Genomic_DNA"/>
</dbReference>
<evidence type="ECO:0000256" key="2">
    <source>
        <dbReference type="SAM" id="Phobius"/>
    </source>
</evidence>
<dbReference type="PANTHER" id="PTHR14096:SF28">
    <property type="entry name" value="APOLIPOPROTEIN L, 1-RELATED"/>
    <property type="match status" value="1"/>
</dbReference>
<dbReference type="GO" id="GO:0005576">
    <property type="term" value="C:extracellular region"/>
    <property type="evidence" value="ECO:0007669"/>
    <property type="project" value="InterPro"/>
</dbReference>
<organism evidence="3">
    <name type="scientific">Heligmosomoides polygyrus</name>
    <name type="common">Parasitic roundworm</name>
    <dbReference type="NCBI Taxonomy" id="6339"/>
    <lineage>
        <taxon>Eukaryota</taxon>
        <taxon>Metazoa</taxon>
        <taxon>Ecdysozoa</taxon>
        <taxon>Nematoda</taxon>
        <taxon>Chromadorea</taxon>
        <taxon>Rhabditida</taxon>
        <taxon>Rhabditina</taxon>
        <taxon>Rhabditomorpha</taxon>
        <taxon>Strongyloidea</taxon>
        <taxon>Heligmosomidae</taxon>
        <taxon>Heligmosomoides</taxon>
    </lineage>
</organism>
<dbReference type="Proteomes" id="UP000050761">
    <property type="component" value="Unassembled WGS sequence"/>
</dbReference>
<gene>
    <name evidence="3" type="ORF">HPBE_LOCUS12583</name>
</gene>
<dbReference type="GO" id="GO:0006869">
    <property type="term" value="P:lipid transport"/>
    <property type="evidence" value="ECO:0007669"/>
    <property type="project" value="InterPro"/>
</dbReference>
<dbReference type="AlphaFoldDB" id="A0A3P8CXM1"/>
<keyword evidence="2" id="KW-1133">Transmembrane helix</keyword>